<name>A0A3R5UVK9_ORNRH</name>
<dbReference type="EMBL" id="CP035107">
    <property type="protein sequence ID" value="QAR31571.1"/>
    <property type="molecule type" value="Genomic_DNA"/>
</dbReference>
<dbReference type="EMBL" id="CP035107">
    <property type="protein sequence ID" value="QAR30826.1"/>
    <property type="molecule type" value="Genomic_DNA"/>
</dbReference>
<evidence type="ECO:0000313" key="5">
    <source>
        <dbReference type="EMBL" id="QAR31571.1"/>
    </source>
</evidence>
<dbReference type="EMBL" id="CP035107">
    <property type="protein sequence ID" value="QAR30431.1"/>
    <property type="molecule type" value="Genomic_DNA"/>
</dbReference>
<proteinExistence type="predicted"/>
<dbReference type="Proteomes" id="UP000287701">
    <property type="component" value="Chromosome"/>
</dbReference>
<dbReference type="EMBL" id="CP035107">
    <property type="protein sequence ID" value="QAR30992.1"/>
    <property type="molecule type" value="Genomic_DNA"/>
</dbReference>
<gene>
    <name evidence="1" type="ORF">EQP59_03210</name>
    <name evidence="2" type="ORF">EQP59_04085</name>
    <name evidence="3" type="ORF">EQP59_05495</name>
    <name evidence="4" type="ORF">EQP59_06395</name>
    <name evidence="5" type="ORF">EQP59_09575</name>
</gene>
<evidence type="ECO:0000313" key="2">
    <source>
        <dbReference type="EMBL" id="QAR30586.1"/>
    </source>
</evidence>
<evidence type="ECO:0000313" key="6">
    <source>
        <dbReference type="Proteomes" id="UP000287701"/>
    </source>
</evidence>
<reference evidence="5 6" key="1">
    <citation type="submission" date="2019-01" db="EMBL/GenBank/DDBJ databases">
        <title>Whole Genome of Ornithobacterium rhinotracheale FARPER-174b.</title>
        <authorList>
            <person name="Tataje-Lavanda L.A."/>
            <person name="Montalvan A."/>
            <person name="Montesinos R."/>
            <person name="Zimic M."/>
            <person name="Fernandez-Sanchez M."/>
            <person name="Fernandez-Diaz M."/>
        </authorList>
    </citation>
    <scope>NUCLEOTIDE SEQUENCE [LARGE SCALE GENOMIC DNA]</scope>
    <source>
        <strain evidence="5 6">FARPER-174b</strain>
    </source>
</reference>
<dbReference type="OrthoDB" id="1449762at2"/>
<protein>
    <submittedName>
        <fullName evidence="5">Uncharacterized protein</fullName>
    </submittedName>
</protein>
<organism evidence="5 6">
    <name type="scientific">Ornithobacterium rhinotracheale</name>
    <dbReference type="NCBI Taxonomy" id="28251"/>
    <lineage>
        <taxon>Bacteria</taxon>
        <taxon>Pseudomonadati</taxon>
        <taxon>Bacteroidota</taxon>
        <taxon>Flavobacteriia</taxon>
        <taxon>Flavobacteriales</taxon>
        <taxon>Weeksellaceae</taxon>
        <taxon>Ornithobacterium</taxon>
    </lineage>
</organism>
<evidence type="ECO:0000313" key="1">
    <source>
        <dbReference type="EMBL" id="QAR30431.1"/>
    </source>
</evidence>
<evidence type="ECO:0000313" key="3">
    <source>
        <dbReference type="EMBL" id="QAR30826.1"/>
    </source>
</evidence>
<accession>A0A3R5UVK9</accession>
<dbReference type="AlphaFoldDB" id="A0A3R5UVK9"/>
<dbReference type="EMBL" id="CP035107">
    <property type="protein sequence ID" value="QAR30586.1"/>
    <property type="molecule type" value="Genomic_DNA"/>
</dbReference>
<evidence type="ECO:0000313" key="4">
    <source>
        <dbReference type="EMBL" id="QAR30992.1"/>
    </source>
</evidence>
<sequence>MQREEIRPFLVVQKFVPIPAKYLEPRQYIYEYGIVVQVLKQENNVEVLFSGRSWISFDNNHMLYHRVVVKREETDFIDLKKESR</sequence>
<dbReference type="RefSeq" id="WP_128500922.1">
    <property type="nucleotide sequence ID" value="NZ_CP035107.1"/>
</dbReference>